<evidence type="ECO:0000256" key="1">
    <source>
        <dbReference type="ARBA" id="ARBA00024204"/>
    </source>
</evidence>
<keyword evidence="4" id="KW-1185">Reference proteome</keyword>
<dbReference type="PANTHER" id="PTHR31905">
    <property type="entry name" value="COILED-COIL DOMAIN-CONTAINING PROTEIN 58"/>
    <property type="match status" value="1"/>
</dbReference>
<dbReference type="OMA" id="WIGREEV"/>
<dbReference type="InterPro" id="IPR019171">
    <property type="entry name" value="MIX23"/>
</dbReference>
<dbReference type="Proteomes" id="UP000027361">
    <property type="component" value="Unassembled WGS sequence"/>
</dbReference>
<dbReference type="GeneID" id="25263032"/>
<dbReference type="AlphaFoldDB" id="A0A066VHH6"/>
<evidence type="ECO:0000256" key="2">
    <source>
        <dbReference type="SAM" id="MobiDB-lite"/>
    </source>
</evidence>
<dbReference type="OrthoDB" id="5593818at2759"/>
<gene>
    <name evidence="3" type="ORF">K437DRAFT_240228</name>
</gene>
<comment type="caution">
    <text evidence="3">The sequence shown here is derived from an EMBL/GenBank/DDBJ whole genome shotgun (WGS) entry which is preliminary data.</text>
</comment>
<feature type="compositionally biased region" description="Low complexity" evidence="2">
    <location>
        <begin position="239"/>
        <end position="250"/>
    </location>
</feature>
<comment type="similarity">
    <text evidence="1">Belongs to the MIX23 family.</text>
</comment>
<feature type="region of interest" description="Disordered" evidence="2">
    <location>
        <begin position="227"/>
        <end position="250"/>
    </location>
</feature>
<reference evidence="3 4" key="1">
    <citation type="submission" date="2014-05" db="EMBL/GenBank/DDBJ databases">
        <title>Draft genome sequence of a rare smut relative, Tilletiaria anomala UBC 951.</title>
        <authorList>
            <consortium name="DOE Joint Genome Institute"/>
            <person name="Toome M."/>
            <person name="Kuo A."/>
            <person name="Henrissat B."/>
            <person name="Lipzen A."/>
            <person name="Tritt A."/>
            <person name="Yoshinaga Y."/>
            <person name="Zane M."/>
            <person name="Barry K."/>
            <person name="Grigoriev I.V."/>
            <person name="Spatafora J.W."/>
            <person name="Aimea M.C."/>
        </authorList>
    </citation>
    <scope>NUCLEOTIDE SEQUENCE [LARGE SCALE GENOMIC DNA]</scope>
    <source>
        <strain evidence="3 4">UBC 951</strain>
    </source>
</reference>
<dbReference type="Pfam" id="PF09774">
    <property type="entry name" value="MIX23"/>
    <property type="match status" value="1"/>
</dbReference>
<dbReference type="GO" id="GO:0005758">
    <property type="term" value="C:mitochondrial intermembrane space"/>
    <property type="evidence" value="ECO:0007669"/>
    <property type="project" value="InterPro"/>
</dbReference>
<name>A0A066VHH6_TILAU</name>
<dbReference type="InParanoid" id="A0A066VHH6"/>
<organism evidence="3 4">
    <name type="scientific">Tilletiaria anomala (strain ATCC 24038 / CBS 436.72 / UBC 951)</name>
    <dbReference type="NCBI Taxonomy" id="1037660"/>
    <lineage>
        <taxon>Eukaryota</taxon>
        <taxon>Fungi</taxon>
        <taxon>Dikarya</taxon>
        <taxon>Basidiomycota</taxon>
        <taxon>Ustilaginomycotina</taxon>
        <taxon>Exobasidiomycetes</taxon>
        <taxon>Georgefischeriales</taxon>
        <taxon>Tilletiariaceae</taxon>
        <taxon>Tilletiaria</taxon>
    </lineage>
</organism>
<evidence type="ECO:0008006" key="5">
    <source>
        <dbReference type="Google" id="ProtNLM"/>
    </source>
</evidence>
<sequence>MAKKSGPPSGSQPVLGPGAFELLATPQSVGNPSPSICLSITQFREFMRQYRSLDDGVTTRLNRVMARSRDMGLSSYPSLLSSHSSSSTSIDIGTSTYSVVPEAVCASFWQELMSAWTRREQAVRYCLTVAERSLVEKQAQAAADAGIEPGLDAERKDASLFASAASGRRSSSRDKFDDRSGRAEAHDEFMLRQLHNELAVESILRRRSLDVFKARCRTFQPRLRDEREHAMWEGKDTPAAQYSQQQAASV</sequence>
<evidence type="ECO:0000313" key="4">
    <source>
        <dbReference type="Proteomes" id="UP000027361"/>
    </source>
</evidence>
<proteinExistence type="inferred from homology"/>
<dbReference type="STRING" id="1037660.A0A066VHH6"/>
<evidence type="ECO:0000313" key="3">
    <source>
        <dbReference type="EMBL" id="KDN38204.1"/>
    </source>
</evidence>
<protein>
    <recommendedName>
        <fullName evidence="5">Caffeine-induced death protein 2</fullName>
    </recommendedName>
</protein>
<dbReference type="EMBL" id="JMSN01000122">
    <property type="protein sequence ID" value="KDN38204.1"/>
    <property type="molecule type" value="Genomic_DNA"/>
</dbReference>
<dbReference type="HOGENOM" id="CLU_090093_0_0_1"/>
<dbReference type="PANTHER" id="PTHR31905:SF2">
    <property type="entry name" value="PROTEIN MIX23"/>
    <property type="match status" value="1"/>
</dbReference>
<dbReference type="RefSeq" id="XP_013240640.1">
    <property type="nucleotide sequence ID" value="XM_013385186.1"/>
</dbReference>
<feature type="compositionally biased region" description="Basic and acidic residues" evidence="2">
    <location>
        <begin position="227"/>
        <end position="236"/>
    </location>
</feature>
<accession>A0A066VHH6</accession>